<dbReference type="eggNOG" id="KOG3118">
    <property type="taxonomic scope" value="Eukaryota"/>
</dbReference>
<feature type="compositionally biased region" description="Acidic residues" evidence="5">
    <location>
        <begin position="66"/>
        <end position="90"/>
    </location>
</feature>
<dbReference type="GeneID" id="25978067"/>
<dbReference type="Pfam" id="PF09368">
    <property type="entry name" value="Sas10"/>
    <property type="match status" value="1"/>
</dbReference>
<dbReference type="EMBL" id="GL630006">
    <property type="protein sequence ID" value="EFW98962.1"/>
    <property type="molecule type" value="Genomic_DNA"/>
</dbReference>
<dbReference type="HOGENOM" id="CLU_019106_1_0_1"/>
<feature type="compositionally biased region" description="Basic and acidic residues" evidence="5">
    <location>
        <begin position="486"/>
        <end position="497"/>
    </location>
</feature>
<dbReference type="PANTHER" id="PTHR13237:SF8">
    <property type="entry name" value="SOMETHING ABOUT SILENCING PROTEIN 10"/>
    <property type="match status" value="1"/>
</dbReference>
<keyword evidence="3" id="KW-0539">Nucleus</keyword>
<feature type="compositionally biased region" description="Basic and acidic residues" evidence="5">
    <location>
        <begin position="44"/>
        <end position="58"/>
    </location>
</feature>
<gene>
    <name evidence="7" type="ORF">CMQ_4814</name>
</gene>
<feature type="compositionally biased region" description="Basic residues" evidence="5">
    <location>
        <begin position="96"/>
        <end position="108"/>
    </location>
</feature>
<feature type="region of interest" description="Disordered" evidence="5">
    <location>
        <begin position="322"/>
        <end position="535"/>
    </location>
</feature>
<evidence type="ECO:0000256" key="1">
    <source>
        <dbReference type="ARBA" id="ARBA00004123"/>
    </source>
</evidence>
<feature type="compositionally biased region" description="Basic and acidic residues" evidence="5">
    <location>
        <begin position="322"/>
        <end position="379"/>
    </location>
</feature>
<feature type="compositionally biased region" description="Acidic residues" evidence="5">
    <location>
        <begin position="517"/>
        <end position="528"/>
    </location>
</feature>
<feature type="coiled-coil region" evidence="4">
    <location>
        <begin position="144"/>
        <end position="172"/>
    </location>
</feature>
<dbReference type="FunCoup" id="F0XUH3">
    <property type="interactions" value="318"/>
</dbReference>
<dbReference type="GO" id="GO:0000462">
    <property type="term" value="P:maturation of SSU-rRNA from tricistronic rRNA transcript (SSU-rRNA, 5.8S rRNA, LSU-rRNA)"/>
    <property type="evidence" value="ECO:0007669"/>
    <property type="project" value="TreeGrafter"/>
</dbReference>
<dbReference type="RefSeq" id="XP_014168445.1">
    <property type="nucleotide sequence ID" value="XM_014312970.1"/>
</dbReference>
<dbReference type="GO" id="GO:0032040">
    <property type="term" value="C:small-subunit processome"/>
    <property type="evidence" value="ECO:0007669"/>
    <property type="project" value="TreeGrafter"/>
</dbReference>
<proteinExistence type="inferred from homology"/>
<evidence type="ECO:0000256" key="4">
    <source>
        <dbReference type="SAM" id="Coils"/>
    </source>
</evidence>
<keyword evidence="8" id="KW-1185">Reference proteome</keyword>
<dbReference type="STRING" id="655863.F0XUH3"/>
<feature type="compositionally biased region" description="Acidic residues" evidence="5">
    <location>
        <begin position="114"/>
        <end position="128"/>
    </location>
</feature>
<evidence type="ECO:0000256" key="2">
    <source>
        <dbReference type="ARBA" id="ARBA00010979"/>
    </source>
</evidence>
<keyword evidence="4" id="KW-0175">Coiled coil</keyword>
<dbReference type="InterPro" id="IPR018972">
    <property type="entry name" value="Sas10_C_dom"/>
</dbReference>
<comment type="subcellular location">
    <subcellularLocation>
        <location evidence="1">Nucleus</location>
    </subcellularLocation>
</comment>
<organism evidence="8">
    <name type="scientific">Grosmannia clavigera (strain kw1407 / UAMH 11150)</name>
    <name type="common">Blue stain fungus</name>
    <name type="synonym">Graphiocladiella clavigera</name>
    <dbReference type="NCBI Taxonomy" id="655863"/>
    <lineage>
        <taxon>Eukaryota</taxon>
        <taxon>Fungi</taxon>
        <taxon>Dikarya</taxon>
        <taxon>Ascomycota</taxon>
        <taxon>Pezizomycotina</taxon>
        <taxon>Sordariomycetes</taxon>
        <taxon>Sordariomycetidae</taxon>
        <taxon>Ophiostomatales</taxon>
        <taxon>Ophiostomataceae</taxon>
        <taxon>Leptographium</taxon>
    </lineage>
</organism>
<dbReference type="PANTHER" id="PTHR13237">
    <property type="entry name" value="SOMETHING ABOUT SILENCING PROTEIN 10-RELATED"/>
    <property type="match status" value="1"/>
</dbReference>
<evidence type="ECO:0000256" key="5">
    <source>
        <dbReference type="SAM" id="MobiDB-lite"/>
    </source>
</evidence>
<accession>F0XUH3</accession>
<protein>
    <submittedName>
        <fullName evidence="7">Sas10 utp3 family protein</fullName>
    </submittedName>
</protein>
<feature type="domain" description="Sas10 C-terminal" evidence="6">
    <location>
        <begin position="579"/>
        <end position="655"/>
    </location>
</feature>
<dbReference type="OrthoDB" id="1924577at2759"/>
<sequence>MAKKRKAARQPTGPTGPKEYDAADARLGPITTHADVADEQEEYFLDKDKIMFDDEPGTKRQRRIEQEDEFLELSDDEVLAADSDDSDDSEAERRAASKKAKGNTKKGRSATSDDGSDGEDAAGDEDGDQGWWGASKKEYYDGEVIETEDNALEEEEEARRLQKKQLSRMAAEDFFDADDWNTDGAATGEADKTGAAAAGAVVTVTMKTAEEIDGMSAEERYELLKTLYPEFDYVCDEFAELEPLLNEYKKAAEGKAGNTLEAIQYRVLGCYVSTMALYFSLLMAPARDKPTGSQFLMDPEELHSHEVMEYLMDSRQTWERVKHVQARRQETGGAGRESKAEEKTVMADELPQEKARSEEPAEKRQKKERKDKAKKETKEKKRTAAVSKEVEKSIADLSTLLAKNKKKRATLAATTTPTTTSSSKKEEEDSDDDADADFGEEESMDARTAAEKLKRKKSLGFYTSQIMQKANRRADAGGQAGGDLDIPYRERLRDRQARLNAAAVRRGQDEAGPGEELGADEAEDEQDRDDSRAAKDADLAYYNSFVQAHRQKMDGKAARQAEVQAGRLDRVDAAMGADEDGRRQISWEIEKNKGLSHKTLKEKKNNPRVKKRIKFEKKTKQMASKRAVYKGGNDRNNYQGELTGIKTGLVRSIKLS</sequence>
<evidence type="ECO:0000259" key="6">
    <source>
        <dbReference type="Pfam" id="PF09368"/>
    </source>
</evidence>
<feature type="region of interest" description="Disordered" evidence="5">
    <location>
        <begin position="1"/>
        <end position="137"/>
    </location>
</feature>
<name>F0XUH3_GROCL</name>
<feature type="compositionally biased region" description="Acidic residues" evidence="5">
    <location>
        <begin position="428"/>
        <end position="443"/>
    </location>
</feature>
<evidence type="ECO:0000313" key="7">
    <source>
        <dbReference type="EMBL" id="EFW98962.1"/>
    </source>
</evidence>
<dbReference type="Proteomes" id="UP000007796">
    <property type="component" value="Unassembled WGS sequence"/>
</dbReference>
<reference evidence="7 8" key="1">
    <citation type="journal article" date="2011" name="Proc. Natl. Acad. Sci. U.S.A.">
        <title>Genome and transcriptome analyses of the mountain pine beetle-fungal symbiont Grosmannia clavigera, a lodgepole pine pathogen.</title>
        <authorList>
            <person name="DiGuistini S."/>
            <person name="Wang Y."/>
            <person name="Liao N.Y."/>
            <person name="Taylor G."/>
            <person name="Tanguay P."/>
            <person name="Feau N."/>
            <person name="Henrissat B."/>
            <person name="Chan S.K."/>
            <person name="Hesse-Orce U."/>
            <person name="Alamouti S.M."/>
            <person name="Tsui C.K.M."/>
            <person name="Docking R.T."/>
            <person name="Levasseur A."/>
            <person name="Haridas S."/>
            <person name="Robertson G."/>
            <person name="Birol I."/>
            <person name="Holt R.A."/>
            <person name="Marra M.A."/>
            <person name="Hamelin R.C."/>
            <person name="Hirst M."/>
            <person name="Jones S.J.M."/>
            <person name="Bohlmann J."/>
            <person name="Breuil C."/>
        </authorList>
    </citation>
    <scope>NUCLEOTIDE SEQUENCE [LARGE SCALE GENOMIC DNA]</scope>
    <source>
        <strain evidence="8">kw1407 / UAMH 11150</strain>
    </source>
</reference>
<dbReference type="AlphaFoldDB" id="F0XUH3"/>
<comment type="similarity">
    <text evidence="2">Belongs to the SAS10 family.</text>
</comment>
<evidence type="ECO:0000313" key="8">
    <source>
        <dbReference type="Proteomes" id="UP000007796"/>
    </source>
</evidence>
<evidence type="ECO:0000256" key="3">
    <source>
        <dbReference type="ARBA" id="ARBA00023242"/>
    </source>
</evidence>
<feature type="compositionally biased region" description="Low complexity" evidence="5">
    <location>
        <begin position="410"/>
        <end position="422"/>
    </location>
</feature>
<dbReference type="InParanoid" id="F0XUH3"/>